<keyword evidence="3 7" id="KW-0645">Protease</keyword>
<keyword evidence="6 7" id="KW-0862">Zinc</keyword>
<reference evidence="10" key="1">
    <citation type="submission" date="2018-03" db="EMBL/GenBank/DDBJ databases">
        <authorList>
            <person name="Guldener U."/>
        </authorList>
    </citation>
    <scope>NUCLEOTIDE SEQUENCE</scope>
</reference>
<feature type="chain" id="PRO_5041769279" description="Peptide hydrolase" evidence="7">
    <location>
        <begin position="21"/>
        <end position="496"/>
    </location>
</feature>
<evidence type="ECO:0000256" key="6">
    <source>
        <dbReference type="ARBA" id="ARBA00022833"/>
    </source>
</evidence>
<keyword evidence="7" id="KW-0732">Signal</keyword>
<organism evidence="10 11">
    <name type="scientific">Fusarium torulosum</name>
    <dbReference type="NCBI Taxonomy" id="33205"/>
    <lineage>
        <taxon>Eukaryota</taxon>
        <taxon>Fungi</taxon>
        <taxon>Dikarya</taxon>
        <taxon>Ascomycota</taxon>
        <taxon>Pezizomycotina</taxon>
        <taxon>Sordariomycetes</taxon>
        <taxon>Hypocreomycetidae</taxon>
        <taxon>Hypocreales</taxon>
        <taxon>Nectriaceae</taxon>
        <taxon>Fusarium</taxon>
    </lineage>
</organism>
<comment type="cofactor">
    <cofactor evidence="1">
        <name>Zn(2+)</name>
        <dbReference type="ChEBI" id="CHEBI:29105"/>
    </cofactor>
</comment>
<proteinExistence type="inferred from homology"/>
<dbReference type="PANTHER" id="PTHR12147:SF26">
    <property type="entry name" value="PEPTIDASE M28 DOMAIN-CONTAINING PROTEIN"/>
    <property type="match status" value="1"/>
</dbReference>
<dbReference type="GO" id="GO:0046872">
    <property type="term" value="F:metal ion binding"/>
    <property type="evidence" value="ECO:0007669"/>
    <property type="project" value="UniProtKB-KW"/>
</dbReference>
<dbReference type="Gene3D" id="3.40.630.10">
    <property type="entry name" value="Zn peptidases"/>
    <property type="match status" value="1"/>
</dbReference>
<dbReference type="AlphaFoldDB" id="A0AAE8MKL9"/>
<dbReference type="CDD" id="cd04816">
    <property type="entry name" value="PA_SaNapH_like"/>
    <property type="match status" value="1"/>
</dbReference>
<protein>
    <recommendedName>
        <fullName evidence="7">Peptide hydrolase</fullName>
        <ecNumber evidence="7">3.4.-.-</ecNumber>
    </recommendedName>
</protein>
<dbReference type="GO" id="GO:0008235">
    <property type="term" value="F:metalloexopeptidase activity"/>
    <property type="evidence" value="ECO:0007669"/>
    <property type="project" value="InterPro"/>
</dbReference>
<dbReference type="Gene3D" id="3.50.30.30">
    <property type="match status" value="1"/>
</dbReference>
<dbReference type="GO" id="GO:0004177">
    <property type="term" value="F:aminopeptidase activity"/>
    <property type="evidence" value="ECO:0007669"/>
    <property type="project" value="UniProtKB-KW"/>
</dbReference>
<evidence type="ECO:0000256" key="1">
    <source>
        <dbReference type="ARBA" id="ARBA00001947"/>
    </source>
</evidence>
<gene>
    <name evidence="10" type="ORF">FTOL_12369</name>
</gene>
<dbReference type="InterPro" id="IPR003137">
    <property type="entry name" value="PA_domain"/>
</dbReference>
<feature type="domain" description="Peptidase M28" evidence="9">
    <location>
        <begin position="244"/>
        <end position="440"/>
    </location>
</feature>
<evidence type="ECO:0000259" key="9">
    <source>
        <dbReference type="Pfam" id="PF04389"/>
    </source>
</evidence>
<evidence type="ECO:0000256" key="5">
    <source>
        <dbReference type="ARBA" id="ARBA00022801"/>
    </source>
</evidence>
<dbReference type="GO" id="GO:0006508">
    <property type="term" value="P:proteolysis"/>
    <property type="evidence" value="ECO:0007669"/>
    <property type="project" value="UniProtKB-KW"/>
</dbReference>
<dbReference type="InterPro" id="IPR007484">
    <property type="entry name" value="Peptidase_M28"/>
</dbReference>
<dbReference type="PANTHER" id="PTHR12147">
    <property type="entry name" value="METALLOPEPTIDASE M28 FAMILY MEMBER"/>
    <property type="match status" value="1"/>
</dbReference>
<dbReference type="SUPFAM" id="SSF53187">
    <property type="entry name" value="Zn-dependent exopeptidases"/>
    <property type="match status" value="1"/>
</dbReference>
<evidence type="ECO:0000313" key="11">
    <source>
        <dbReference type="Proteomes" id="UP001187734"/>
    </source>
</evidence>
<keyword evidence="11" id="KW-1185">Reference proteome</keyword>
<keyword evidence="4 7" id="KW-0479">Metal-binding</keyword>
<name>A0AAE8MKL9_9HYPO</name>
<sequence>MRFSTTLATLLSLAPGHILAKGKKLDSTKFQADIKTKNLVLNLEALNDVAFNNGGNRAFGLPGYDASVDYIYKRVSKVKNAKVWKQNFAVLSAHVDFIDFKVNDEPIYVYGLTYSPSTSGEGITAEIVLGPEGAAGCDASSYDNLGVKGKIVLLQRFRCPNGGMFAGRVMPAAAAGASAVIIYHDLSTKVTAGSLSAPNPERYVPAGFINLDDGLRLKKRIEAGEKVEAYFQQTQTIEERITQNVIAETTGGDPQNVIMLGAHLDSVQAGPGINDNGSGSSLILELFVALSKYKTKNRIRFAWWGAEEKGLLGSKFYTSNLAVKDVNDLLVYLNFDMVAKGYFGVADTDGSSYGSKAPKGSEVTEEIFVDYFTSKGIEVIPVPLTNGSDYASFWQTLNKPFGFLHTGTAIEQDPCYHQACDTIDNLDSKALTINAKAAAHILATLDEQGTKLIPKTKITDIALQNLQQRSIRPDLGRIDEMEAMGLRHLGCGQHEI</sequence>
<keyword evidence="10" id="KW-0031">Aminopeptidase</keyword>
<dbReference type="SUPFAM" id="SSF52025">
    <property type="entry name" value="PA domain"/>
    <property type="match status" value="1"/>
</dbReference>
<dbReference type="Pfam" id="PF04389">
    <property type="entry name" value="Peptidase_M28"/>
    <property type="match status" value="1"/>
</dbReference>
<comment type="similarity">
    <text evidence="2">Belongs to the peptidase M28 family. M28B subfamily.</text>
</comment>
<comment type="caution">
    <text evidence="10">The sequence shown here is derived from an EMBL/GenBank/DDBJ whole genome shotgun (WGS) entry which is preliminary data.</text>
</comment>
<accession>A0AAE8MKL9</accession>
<evidence type="ECO:0000256" key="7">
    <source>
        <dbReference type="RuleBase" id="RU361240"/>
    </source>
</evidence>
<keyword evidence="5 7" id="KW-0378">Hydrolase</keyword>
<dbReference type="InterPro" id="IPR045175">
    <property type="entry name" value="M28_fam"/>
</dbReference>
<evidence type="ECO:0000313" key="10">
    <source>
        <dbReference type="EMBL" id="SPJ87900.1"/>
    </source>
</evidence>
<evidence type="ECO:0000256" key="3">
    <source>
        <dbReference type="ARBA" id="ARBA00022670"/>
    </source>
</evidence>
<feature type="domain" description="PA" evidence="8">
    <location>
        <begin position="123"/>
        <end position="217"/>
    </location>
</feature>
<evidence type="ECO:0000256" key="2">
    <source>
        <dbReference type="ARBA" id="ARBA00005634"/>
    </source>
</evidence>
<dbReference type="Proteomes" id="UP001187734">
    <property type="component" value="Unassembled WGS sequence"/>
</dbReference>
<feature type="signal peptide" evidence="7">
    <location>
        <begin position="1"/>
        <end position="20"/>
    </location>
</feature>
<dbReference type="InterPro" id="IPR046450">
    <property type="entry name" value="PA_dom_sf"/>
</dbReference>
<dbReference type="EMBL" id="ONZP01000584">
    <property type="protein sequence ID" value="SPJ87900.1"/>
    <property type="molecule type" value="Genomic_DNA"/>
</dbReference>
<evidence type="ECO:0000259" key="8">
    <source>
        <dbReference type="Pfam" id="PF02225"/>
    </source>
</evidence>
<dbReference type="Pfam" id="PF02225">
    <property type="entry name" value="PA"/>
    <property type="match status" value="1"/>
</dbReference>
<evidence type="ECO:0000256" key="4">
    <source>
        <dbReference type="ARBA" id="ARBA00022723"/>
    </source>
</evidence>
<dbReference type="EC" id="3.4.-.-" evidence="7"/>